<protein>
    <submittedName>
        <fullName evidence="4">OmpH family outer membrane protein</fullName>
    </submittedName>
</protein>
<sequence>MKKILLSVMAAALCFCTSQFAQAQSMKVGFVNTADLLLRMPASDSAQQVLQTYGKEIEDSYMLMVTEYQNKATEFQNSQSQWSDLIKQTKQQELQDMGRRIEEFGQQSQEDLQRKTQELYAPIIASVTKAIEAVAKEQKLTCVFDKGDASLSMMGSGLNVPSVFYGEGSMDVTPLVEKKLGLPSVPAAMN</sequence>
<dbReference type="InterPro" id="IPR024930">
    <property type="entry name" value="Skp_dom_sf"/>
</dbReference>
<dbReference type="SUPFAM" id="SSF111384">
    <property type="entry name" value="OmpH-like"/>
    <property type="match status" value="1"/>
</dbReference>
<dbReference type="InterPro" id="IPR005632">
    <property type="entry name" value="Chaperone_Skp"/>
</dbReference>
<reference evidence="4" key="1">
    <citation type="submission" date="2020-10" db="EMBL/GenBank/DDBJ databases">
        <authorList>
            <person name="Gilroy R."/>
        </authorList>
    </citation>
    <scope>NUCLEOTIDE SEQUENCE</scope>
    <source>
        <strain evidence="4">2889</strain>
    </source>
</reference>
<dbReference type="GO" id="GO:0051082">
    <property type="term" value="F:unfolded protein binding"/>
    <property type="evidence" value="ECO:0007669"/>
    <property type="project" value="InterPro"/>
</dbReference>
<proteinExistence type="inferred from homology"/>
<comment type="caution">
    <text evidence="4">The sequence shown here is derived from an EMBL/GenBank/DDBJ whole genome shotgun (WGS) entry which is preliminary data.</text>
</comment>
<gene>
    <name evidence="4" type="ORF">IAB08_01640</name>
</gene>
<evidence type="ECO:0000256" key="2">
    <source>
        <dbReference type="ARBA" id="ARBA00022729"/>
    </source>
</evidence>
<dbReference type="Proteomes" id="UP000823612">
    <property type="component" value="Unassembled WGS sequence"/>
</dbReference>
<evidence type="ECO:0000313" key="5">
    <source>
        <dbReference type="Proteomes" id="UP000823612"/>
    </source>
</evidence>
<name>A0A9D9DR22_9BACT</name>
<dbReference type="GO" id="GO:0005829">
    <property type="term" value="C:cytosol"/>
    <property type="evidence" value="ECO:0007669"/>
    <property type="project" value="TreeGrafter"/>
</dbReference>
<evidence type="ECO:0000256" key="1">
    <source>
        <dbReference type="ARBA" id="ARBA00009091"/>
    </source>
</evidence>
<feature type="signal peptide" evidence="3">
    <location>
        <begin position="1"/>
        <end position="23"/>
    </location>
</feature>
<dbReference type="GO" id="GO:0050821">
    <property type="term" value="P:protein stabilization"/>
    <property type="evidence" value="ECO:0007669"/>
    <property type="project" value="TreeGrafter"/>
</dbReference>
<dbReference type="Pfam" id="PF03938">
    <property type="entry name" value="OmpH"/>
    <property type="match status" value="1"/>
</dbReference>
<feature type="chain" id="PRO_5039130726" evidence="3">
    <location>
        <begin position="24"/>
        <end position="190"/>
    </location>
</feature>
<dbReference type="AlphaFoldDB" id="A0A9D9DR22"/>
<dbReference type="PANTHER" id="PTHR35089:SF1">
    <property type="entry name" value="CHAPERONE PROTEIN SKP"/>
    <property type="match status" value="1"/>
</dbReference>
<evidence type="ECO:0000313" key="4">
    <source>
        <dbReference type="EMBL" id="MBO8431981.1"/>
    </source>
</evidence>
<comment type="similarity">
    <text evidence="1">Belongs to the Skp family.</text>
</comment>
<dbReference type="PANTHER" id="PTHR35089">
    <property type="entry name" value="CHAPERONE PROTEIN SKP"/>
    <property type="match status" value="1"/>
</dbReference>
<dbReference type="Gene3D" id="3.30.910.20">
    <property type="entry name" value="Skp domain"/>
    <property type="match status" value="1"/>
</dbReference>
<accession>A0A9D9DR22</accession>
<organism evidence="4 5">
    <name type="scientific">Candidatus Pullibacteroides excrementavium</name>
    <dbReference type="NCBI Taxonomy" id="2840905"/>
    <lineage>
        <taxon>Bacteria</taxon>
        <taxon>Pseudomonadati</taxon>
        <taxon>Bacteroidota</taxon>
        <taxon>Bacteroidia</taxon>
        <taxon>Bacteroidales</taxon>
        <taxon>Candidatus Pullibacteroides</taxon>
    </lineage>
</organism>
<reference evidence="4" key="2">
    <citation type="journal article" date="2021" name="PeerJ">
        <title>Extensive microbial diversity within the chicken gut microbiome revealed by metagenomics and culture.</title>
        <authorList>
            <person name="Gilroy R."/>
            <person name="Ravi A."/>
            <person name="Getino M."/>
            <person name="Pursley I."/>
            <person name="Horton D.L."/>
            <person name="Alikhan N.F."/>
            <person name="Baker D."/>
            <person name="Gharbi K."/>
            <person name="Hall N."/>
            <person name="Watson M."/>
            <person name="Adriaenssens E.M."/>
            <person name="Foster-Nyarko E."/>
            <person name="Jarju S."/>
            <person name="Secka A."/>
            <person name="Antonio M."/>
            <person name="Oren A."/>
            <person name="Chaudhuri R.R."/>
            <person name="La Ragione R."/>
            <person name="Hildebrand F."/>
            <person name="Pallen M.J."/>
        </authorList>
    </citation>
    <scope>NUCLEOTIDE SEQUENCE</scope>
    <source>
        <strain evidence="4">2889</strain>
    </source>
</reference>
<dbReference type="EMBL" id="JADIMZ010000024">
    <property type="protein sequence ID" value="MBO8431981.1"/>
    <property type="molecule type" value="Genomic_DNA"/>
</dbReference>
<evidence type="ECO:0000256" key="3">
    <source>
        <dbReference type="SAM" id="SignalP"/>
    </source>
</evidence>
<keyword evidence="2 3" id="KW-0732">Signal</keyword>
<dbReference type="SMART" id="SM00935">
    <property type="entry name" value="OmpH"/>
    <property type="match status" value="1"/>
</dbReference>